<dbReference type="AlphaFoldDB" id="A0A1F5YRZ1"/>
<keyword evidence="4" id="KW-0694">RNA-binding</keyword>
<dbReference type="Proteomes" id="UP000176665">
    <property type="component" value="Unassembled WGS sequence"/>
</dbReference>
<gene>
    <name evidence="4" type="primary">rpsR</name>
    <name evidence="6" type="ORF">A2W14_04325</name>
</gene>
<dbReference type="NCBIfam" id="TIGR00165">
    <property type="entry name" value="S18"/>
    <property type="match status" value="1"/>
</dbReference>
<keyword evidence="2 4" id="KW-0689">Ribosomal protein</keyword>
<dbReference type="GO" id="GO:0006412">
    <property type="term" value="P:translation"/>
    <property type="evidence" value="ECO:0007669"/>
    <property type="project" value="UniProtKB-UniRule"/>
</dbReference>
<dbReference type="HAMAP" id="MF_00270">
    <property type="entry name" value="Ribosomal_bS18"/>
    <property type="match status" value="1"/>
</dbReference>
<evidence type="ECO:0000313" key="7">
    <source>
        <dbReference type="Proteomes" id="UP000176665"/>
    </source>
</evidence>
<dbReference type="Pfam" id="PF01084">
    <property type="entry name" value="Ribosomal_S18"/>
    <property type="match status" value="1"/>
</dbReference>
<dbReference type="EMBL" id="MFJA01000044">
    <property type="protein sequence ID" value="OGG02978.1"/>
    <property type="molecule type" value="Genomic_DNA"/>
</dbReference>
<evidence type="ECO:0000256" key="5">
    <source>
        <dbReference type="RuleBase" id="RU003910"/>
    </source>
</evidence>
<organism evidence="6 7">
    <name type="scientific">Candidatus Gottesmanbacteria bacterium RBG_16_37_8</name>
    <dbReference type="NCBI Taxonomy" id="1798371"/>
    <lineage>
        <taxon>Bacteria</taxon>
        <taxon>Candidatus Gottesmaniibacteriota</taxon>
    </lineage>
</organism>
<evidence type="ECO:0000256" key="4">
    <source>
        <dbReference type="HAMAP-Rule" id="MF_00270"/>
    </source>
</evidence>
<reference evidence="6 7" key="1">
    <citation type="journal article" date="2016" name="Nat. Commun.">
        <title>Thousands of microbial genomes shed light on interconnected biogeochemical processes in an aquifer system.</title>
        <authorList>
            <person name="Anantharaman K."/>
            <person name="Brown C.T."/>
            <person name="Hug L.A."/>
            <person name="Sharon I."/>
            <person name="Castelle C.J."/>
            <person name="Probst A.J."/>
            <person name="Thomas B.C."/>
            <person name="Singh A."/>
            <person name="Wilkins M.J."/>
            <person name="Karaoz U."/>
            <person name="Brodie E.L."/>
            <person name="Williams K.H."/>
            <person name="Hubbard S.S."/>
            <person name="Banfield J.F."/>
        </authorList>
    </citation>
    <scope>NUCLEOTIDE SEQUENCE [LARGE SCALE GENOMIC DNA]</scope>
</reference>
<evidence type="ECO:0000313" key="6">
    <source>
        <dbReference type="EMBL" id="OGG02978.1"/>
    </source>
</evidence>
<dbReference type="PANTHER" id="PTHR13479:SF40">
    <property type="entry name" value="SMALL RIBOSOMAL SUBUNIT PROTEIN BS18M"/>
    <property type="match status" value="1"/>
</dbReference>
<accession>A0A1F5YRZ1</accession>
<dbReference type="GO" id="GO:0070181">
    <property type="term" value="F:small ribosomal subunit rRNA binding"/>
    <property type="evidence" value="ECO:0007669"/>
    <property type="project" value="TreeGrafter"/>
</dbReference>
<evidence type="ECO:0000256" key="1">
    <source>
        <dbReference type="ARBA" id="ARBA00005589"/>
    </source>
</evidence>
<comment type="caution">
    <text evidence="6">The sequence shown here is derived from an EMBL/GenBank/DDBJ whole genome shotgun (WGS) entry which is preliminary data.</text>
</comment>
<name>A0A1F5YRZ1_9BACT</name>
<dbReference type="GO" id="GO:0003735">
    <property type="term" value="F:structural constituent of ribosome"/>
    <property type="evidence" value="ECO:0007669"/>
    <property type="project" value="InterPro"/>
</dbReference>
<keyword evidence="4" id="KW-0699">rRNA-binding</keyword>
<dbReference type="InterPro" id="IPR036870">
    <property type="entry name" value="Ribosomal_bS18_sf"/>
</dbReference>
<dbReference type="STRING" id="1798371.A2W14_04325"/>
<comment type="function">
    <text evidence="4">Binds as a heterodimer with protein bS6 to the central domain of the 16S rRNA, where it helps stabilize the platform of the 30S subunit.</text>
</comment>
<dbReference type="Gene3D" id="4.10.640.10">
    <property type="entry name" value="Ribosomal protein S18"/>
    <property type="match status" value="1"/>
</dbReference>
<keyword evidence="3 4" id="KW-0687">Ribonucleoprotein</keyword>
<dbReference type="SUPFAM" id="SSF46911">
    <property type="entry name" value="Ribosomal protein S18"/>
    <property type="match status" value="1"/>
</dbReference>
<dbReference type="GO" id="GO:0022627">
    <property type="term" value="C:cytosolic small ribosomal subunit"/>
    <property type="evidence" value="ECO:0007669"/>
    <property type="project" value="TreeGrafter"/>
</dbReference>
<evidence type="ECO:0000256" key="2">
    <source>
        <dbReference type="ARBA" id="ARBA00022980"/>
    </source>
</evidence>
<comment type="subunit">
    <text evidence="4">Part of the 30S ribosomal subunit. Forms a tight heterodimer with protein bS6.</text>
</comment>
<dbReference type="InterPro" id="IPR001648">
    <property type="entry name" value="Ribosomal_bS18"/>
</dbReference>
<proteinExistence type="inferred from homology"/>
<evidence type="ECO:0000256" key="3">
    <source>
        <dbReference type="ARBA" id="ARBA00023274"/>
    </source>
</evidence>
<dbReference type="PRINTS" id="PR00974">
    <property type="entry name" value="RIBOSOMALS18"/>
</dbReference>
<protein>
    <recommendedName>
        <fullName evidence="4">Small ribosomal subunit protein bS18</fullName>
    </recommendedName>
</protein>
<sequence>MAKRKPVRRIKRRIIKIKDCPFCKIKGEPDYKDTDNLKHYVSERGKIIPRTYTGVCQKHQVRLSRSVKQARYMALLPFLVRPA</sequence>
<comment type="similarity">
    <text evidence="1 4 5">Belongs to the bacterial ribosomal protein bS18 family.</text>
</comment>
<dbReference type="PANTHER" id="PTHR13479">
    <property type="entry name" value="30S RIBOSOMAL PROTEIN S18"/>
    <property type="match status" value="1"/>
</dbReference>